<proteinExistence type="predicted"/>
<dbReference type="Proteomes" id="UP000323000">
    <property type="component" value="Chromosome 2"/>
</dbReference>
<dbReference type="OrthoDB" id="191139at2759"/>
<dbReference type="PANTHER" id="PTHR48476">
    <property type="entry name" value="SHORT-CHAIN DEHYDROGENASE TIC 32, CHLOROPLASTIC-LIKE"/>
    <property type="match status" value="1"/>
</dbReference>
<accession>A0A5C7IPH0</accession>
<evidence type="ECO:0000313" key="2">
    <source>
        <dbReference type="Proteomes" id="UP000323000"/>
    </source>
</evidence>
<dbReference type="AlphaFoldDB" id="A0A5C7IPH0"/>
<sequence length="97" mass="10722">MAVRNMEAGSQVRDAIVKENPSANVHAMELDLSSIASVRKFAADYKSSGIIASRFMLSKDNIELQFATNYIGSILIRPSNLSLVTEWSRDSSDRDGR</sequence>
<reference evidence="2" key="1">
    <citation type="journal article" date="2019" name="Gigascience">
        <title>De novo genome assembly of the endangered Acer yangbiense, a plant species with extremely small populations endemic to Yunnan Province, China.</title>
        <authorList>
            <person name="Yang J."/>
            <person name="Wariss H.M."/>
            <person name="Tao L."/>
            <person name="Zhang R."/>
            <person name="Yun Q."/>
            <person name="Hollingsworth P."/>
            <person name="Dao Z."/>
            <person name="Luo G."/>
            <person name="Guo H."/>
            <person name="Ma Y."/>
            <person name="Sun W."/>
        </authorList>
    </citation>
    <scope>NUCLEOTIDE SEQUENCE [LARGE SCALE GENOMIC DNA]</scope>
    <source>
        <strain evidence="2">cv. Malutang</strain>
    </source>
</reference>
<comment type="caution">
    <text evidence="1">The sequence shown here is derived from an EMBL/GenBank/DDBJ whole genome shotgun (WGS) entry which is preliminary data.</text>
</comment>
<dbReference type="InterPro" id="IPR055280">
    <property type="entry name" value="TIC32"/>
</dbReference>
<dbReference type="EMBL" id="VAHF01000002">
    <property type="protein sequence ID" value="TXG70949.1"/>
    <property type="molecule type" value="Genomic_DNA"/>
</dbReference>
<name>A0A5C7IPH0_9ROSI</name>
<evidence type="ECO:0000313" key="1">
    <source>
        <dbReference type="EMBL" id="TXG70949.1"/>
    </source>
</evidence>
<protein>
    <submittedName>
        <fullName evidence="1">Uncharacterized protein</fullName>
    </submittedName>
</protein>
<dbReference type="SUPFAM" id="SSF51735">
    <property type="entry name" value="NAD(P)-binding Rossmann-fold domains"/>
    <property type="match status" value="1"/>
</dbReference>
<dbReference type="InterPro" id="IPR036291">
    <property type="entry name" value="NAD(P)-bd_dom_sf"/>
</dbReference>
<dbReference type="PANTHER" id="PTHR48476:SF1">
    <property type="entry name" value="SHORT-CHAIN DEHYDROGENASE TIC 32, CHLOROPLASTIC-LIKE"/>
    <property type="match status" value="1"/>
</dbReference>
<dbReference type="Gene3D" id="3.40.50.720">
    <property type="entry name" value="NAD(P)-binding Rossmann-like Domain"/>
    <property type="match status" value="1"/>
</dbReference>
<organism evidence="1 2">
    <name type="scientific">Acer yangbiense</name>
    <dbReference type="NCBI Taxonomy" id="1000413"/>
    <lineage>
        <taxon>Eukaryota</taxon>
        <taxon>Viridiplantae</taxon>
        <taxon>Streptophyta</taxon>
        <taxon>Embryophyta</taxon>
        <taxon>Tracheophyta</taxon>
        <taxon>Spermatophyta</taxon>
        <taxon>Magnoliopsida</taxon>
        <taxon>eudicotyledons</taxon>
        <taxon>Gunneridae</taxon>
        <taxon>Pentapetalae</taxon>
        <taxon>rosids</taxon>
        <taxon>malvids</taxon>
        <taxon>Sapindales</taxon>
        <taxon>Sapindaceae</taxon>
        <taxon>Hippocastanoideae</taxon>
        <taxon>Acereae</taxon>
        <taxon>Acer</taxon>
    </lineage>
</organism>
<keyword evidence="2" id="KW-1185">Reference proteome</keyword>
<gene>
    <name evidence="1" type="ORF">EZV62_005884</name>
</gene>